<dbReference type="InterPro" id="IPR029486">
    <property type="entry name" value="GH97_N"/>
</dbReference>
<dbReference type="OrthoDB" id="1109141at2"/>
<evidence type="ECO:0000256" key="1">
    <source>
        <dbReference type="ARBA" id="ARBA00001913"/>
    </source>
</evidence>
<dbReference type="InterPro" id="IPR014718">
    <property type="entry name" value="GH-type_carb-bd"/>
</dbReference>
<feature type="domain" description="Glycosyl-hydrolase 97 N-terminal" evidence="6">
    <location>
        <begin position="26"/>
        <end position="265"/>
    </location>
</feature>
<dbReference type="PANTHER" id="PTHR35803:SF3">
    <property type="entry name" value="ALPHA-GLUCOSIDASE"/>
    <property type="match status" value="1"/>
</dbReference>
<dbReference type="AlphaFoldDB" id="A0A399T883"/>
<comment type="cofactor">
    <cofactor evidence="1">
        <name>Ca(2+)</name>
        <dbReference type="ChEBI" id="CHEBI:29108"/>
    </cofactor>
</comment>
<feature type="signal peptide" evidence="4">
    <location>
        <begin position="1"/>
        <end position="20"/>
    </location>
</feature>
<comment type="subunit">
    <text evidence="2">Monomer.</text>
</comment>
<dbReference type="SUPFAM" id="SSF51445">
    <property type="entry name" value="(Trans)glycosidases"/>
    <property type="match status" value="1"/>
</dbReference>
<dbReference type="PROSITE" id="PS51257">
    <property type="entry name" value="PROKAR_LIPOPROTEIN"/>
    <property type="match status" value="1"/>
</dbReference>
<dbReference type="InterPro" id="IPR017853">
    <property type="entry name" value="GH"/>
</dbReference>
<dbReference type="InterPro" id="IPR029483">
    <property type="entry name" value="GH97_C"/>
</dbReference>
<keyword evidence="9" id="KW-1185">Reference proteome</keyword>
<evidence type="ECO:0000313" key="8">
    <source>
        <dbReference type="EMBL" id="RIJ50407.1"/>
    </source>
</evidence>
<dbReference type="PANTHER" id="PTHR35803">
    <property type="entry name" value="GLUCAN 1,4-ALPHA-GLUCOSIDASE SUSB-RELATED"/>
    <property type="match status" value="1"/>
</dbReference>
<dbReference type="InterPro" id="IPR013785">
    <property type="entry name" value="Aldolase_TIM"/>
</dbReference>
<dbReference type="Proteomes" id="UP000265926">
    <property type="component" value="Unassembled WGS sequence"/>
</dbReference>
<evidence type="ECO:0000256" key="4">
    <source>
        <dbReference type="SAM" id="SignalP"/>
    </source>
</evidence>
<feature type="domain" description="Glycosyl-hydrolase 97 C-terminal oligomerisation" evidence="7">
    <location>
        <begin position="532"/>
        <end position="628"/>
    </location>
</feature>
<evidence type="ECO:0000259" key="5">
    <source>
        <dbReference type="Pfam" id="PF10566"/>
    </source>
</evidence>
<dbReference type="Gene3D" id="3.20.20.70">
    <property type="entry name" value="Aldolase class I"/>
    <property type="match status" value="1"/>
</dbReference>
<dbReference type="InterPro" id="IPR052720">
    <property type="entry name" value="Glycosyl_hydrolase_97"/>
</dbReference>
<evidence type="ECO:0000256" key="3">
    <source>
        <dbReference type="ARBA" id="ARBA00022837"/>
    </source>
</evidence>
<dbReference type="Gene3D" id="2.70.98.10">
    <property type="match status" value="1"/>
</dbReference>
<name>A0A399T883_9BACT</name>
<reference evidence="8 9" key="1">
    <citation type="submission" date="2018-08" db="EMBL/GenBank/DDBJ databases">
        <title>Pallidiluteibacterium maritimus gen. nov., sp. nov., isolated from coastal sediment.</title>
        <authorList>
            <person name="Zhou L.Y."/>
        </authorList>
    </citation>
    <scope>NUCLEOTIDE SEQUENCE [LARGE SCALE GENOMIC DNA]</scope>
    <source>
        <strain evidence="8 9">XSD2</strain>
    </source>
</reference>
<evidence type="ECO:0000259" key="7">
    <source>
        <dbReference type="Pfam" id="PF14509"/>
    </source>
</evidence>
<feature type="chain" id="PRO_5017406505" description="Alpha-glucosidase" evidence="4">
    <location>
        <begin position="21"/>
        <end position="630"/>
    </location>
</feature>
<evidence type="ECO:0000313" key="9">
    <source>
        <dbReference type="Proteomes" id="UP000265926"/>
    </source>
</evidence>
<accession>A0A399T883</accession>
<dbReference type="RefSeq" id="WP_119435877.1">
    <property type="nucleotide sequence ID" value="NZ_QWGR01000001.1"/>
</dbReference>
<evidence type="ECO:0008006" key="10">
    <source>
        <dbReference type="Google" id="ProtNLM"/>
    </source>
</evidence>
<dbReference type="Pfam" id="PF14509">
    <property type="entry name" value="GH97_C"/>
    <property type="match status" value="1"/>
</dbReference>
<sequence length="630" mass="71117">MNQFKLLFMLFLLSTLFACGNRNTELKSPSGKLRVKLYVEEGKLKIGLSRNDENLLQADAGKFTLESDVVGNGYTIEKVERSSTDESWKPVYGERSSIRDNYNEMILTLVDKDAENVQVKLECRLYDEGFAFRYLFDSETLKDGIIQKELTTFNFNGDHSAWATNKAQGHIVKIKISDIKKAAERPLVIQQDESTFLALGEAALVDYARGKWINNGKGNSLQIDLTGTVNLRQANYKSPWRYVMVGSSPGELLENNYLIQNLNEPNQIENTSWIKPGKVIREVTLTTKGAYACIDFAARHNIEYVEFDAGWYGNEYDDASDASTITVDPRRSPGPLDLLDAVKYAENKGVGILLYVNRRALEKQLDEILPLFKSWGIKGIKYGFVNVGSQEWTDWLHDAIRKAAKYEMMVDVHDQYRPTGYERTYPNLMTLEGIRGDEESPSVEHSINTLFTRMIAGAGDNTNCFLAERVSQKMGGKSAQMAKAIMLYSPLNFIYWYDRPEGSPVKKGGAGSAEKVIDESEDLSFYDDLQVVWDDTKVLEGEMGAYATVARKSNDDWFVGSLAAHTGREVKIPLSFLDENASYEAKIYYQDTDDLKKNIFKTTTVKVNKDSVLERKLIKDSGLAVVIKKK</sequence>
<evidence type="ECO:0000259" key="6">
    <source>
        <dbReference type="Pfam" id="PF14508"/>
    </source>
</evidence>
<dbReference type="InterPro" id="IPR019563">
    <property type="entry name" value="GH97_catalytic"/>
</dbReference>
<proteinExistence type="predicted"/>
<gene>
    <name evidence="8" type="ORF">D1614_00245</name>
</gene>
<dbReference type="Pfam" id="PF10566">
    <property type="entry name" value="Glyco_hydro_97"/>
    <property type="match status" value="1"/>
</dbReference>
<evidence type="ECO:0000256" key="2">
    <source>
        <dbReference type="ARBA" id="ARBA00011245"/>
    </source>
</evidence>
<dbReference type="GO" id="GO:0030246">
    <property type="term" value="F:carbohydrate binding"/>
    <property type="evidence" value="ECO:0007669"/>
    <property type="project" value="InterPro"/>
</dbReference>
<protein>
    <recommendedName>
        <fullName evidence="10">Alpha-glucosidase</fullName>
    </recommendedName>
</protein>
<feature type="domain" description="Glycosyl-hydrolase 97 catalytic" evidence="5">
    <location>
        <begin position="284"/>
        <end position="434"/>
    </location>
</feature>
<organism evidence="8 9">
    <name type="scientific">Maribellus luteus</name>
    <dbReference type="NCBI Taxonomy" id="2305463"/>
    <lineage>
        <taxon>Bacteria</taxon>
        <taxon>Pseudomonadati</taxon>
        <taxon>Bacteroidota</taxon>
        <taxon>Bacteroidia</taxon>
        <taxon>Marinilabiliales</taxon>
        <taxon>Prolixibacteraceae</taxon>
        <taxon>Maribellus</taxon>
    </lineage>
</organism>
<keyword evidence="3" id="KW-0106">Calcium</keyword>
<keyword evidence="4" id="KW-0732">Signal</keyword>
<dbReference type="EMBL" id="QWGR01000001">
    <property type="protein sequence ID" value="RIJ50407.1"/>
    <property type="molecule type" value="Genomic_DNA"/>
</dbReference>
<dbReference type="Pfam" id="PF14508">
    <property type="entry name" value="GH97_N"/>
    <property type="match status" value="1"/>
</dbReference>
<comment type="caution">
    <text evidence="8">The sequence shown here is derived from an EMBL/GenBank/DDBJ whole genome shotgun (WGS) entry which is preliminary data.</text>
</comment>